<name>A0A1E1KCQ8_9HELO</name>
<evidence type="ECO:0000259" key="2">
    <source>
        <dbReference type="Pfam" id="PF04457"/>
    </source>
</evidence>
<dbReference type="STRING" id="914237.A0A1E1KCQ8"/>
<organism evidence="3 4">
    <name type="scientific">Rhynchosporium graminicola</name>
    <dbReference type="NCBI Taxonomy" id="2792576"/>
    <lineage>
        <taxon>Eukaryota</taxon>
        <taxon>Fungi</taxon>
        <taxon>Dikarya</taxon>
        <taxon>Ascomycota</taxon>
        <taxon>Pezizomycotina</taxon>
        <taxon>Leotiomycetes</taxon>
        <taxon>Helotiales</taxon>
        <taxon>Ploettnerulaceae</taxon>
        <taxon>Rhynchosporium</taxon>
    </lineage>
</organism>
<comment type="caution">
    <text evidence="3">The sequence shown here is derived from an EMBL/GenBank/DDBJ whole genome shotgun (WGS) entry which is preliminary data.</text>
</comment>
<dbReference type="Pfam" id="PF04457">
    <property type="entry name" value="MJ1316"/>
    <property type="match status" value="1"/>
</dbReference>
<accession>A0A1E1KCQ8</accession>
<dbReference type="InParanoid" id="A0A1E1KCQ8"/>
<evidence type="ECO:0000313" key="4">
    <source>
        <dbReference type="Proteomes" id="UP000178129"/>
    </source>
</evidence>
<keyword evidence="4" id="KW-1185">Reference proteome</keyword>
<evidence type="ECO:0000313" key="3">
    <source>
        <dbReference type="EMBL" id="CZS95750.1"/>
    </source>
</evidence>
<sequence length="584" mass="66272">MAHDTRDSDAAEVQTFLEKNYNTPSPEWLEGLEKQFVALQALLEQGTNTTDDDSSKSDDEQETSPSAARAAALPVVKLEHRTFLIGCDEYLICHAIGTISQNTFEDIFWQNIDEVNNESLNSGFEVYSAGSSKFEFRFRGYHFDLSYSRWEELVRNYSSVLDAPVGFLKTREADLIYAQLVRAREIRASYKNSLSTASSPEVVRIAFYYLRAYAIERGAFCNGHLPRHDSRYFQTQQVLVLVEHALQDLKENETSLTAETVVAKVFDGLLANQAFVSRYQVGLESFPERTASAIAPLSQSALMKVRALPMQAKMNCAFFIKIDVEYNGSSSILHGKHLNMIEEQVPKLRNSILNSIQRPMRKVAPPSCMVWPGRLIQKSAEPQKSSNWTYVMGWSYHTIDQLSIQQIVESWSRSIISQDEFDTSSCFVIAELCDRIEMTNVLLNSTTSFRRQTIPGPKRADLPLEPPSSPKPTKKSKQKSKQLPSSSESTTTLRTASHVISRLKHDPGSYDIDDFKVGYEDRFGGLKVKPAAEWQLDQQHKEFIPEHRIVYFEKSERGAGKDVLMWDKRTRIDLFFKSGKSAEA</sequence>
<dbReference type="Proteomes" id="UP000178129">
    <property type="component" value="Unassembled WGS sequence"/>
</dbReference>
<feature type="region of interest" description="Disordered" evidence="1">
    <location>
        <begin position="47"/>
        <end position="68"/>
    </location>
</feature>
<gene>
    <name evidence="3" type="ORF">RCO7_08744</name>
</gene>
<evidence type="ECO:0000256" key="1">
    <source>
        <dbReference type="SAM" id="MobiDB-lite"/>
    </source>
</evidence>
<feature type="domain" description="MJ1316 RNA cyclic group end recognition" evidence="2">
    <location>
        <begin position="493"/>
        <end position="568"/>
    </location>
</feature>
<dbReference type="InterPro" id="IPR040459">
    <property type="entry name" value="MJ1316"/>
</dbReference>
<dbReference type="AlphaFoldDB" id="A0A1E1KCQ8"/>
<protein>
    <recommendedName>
        <fullName evidence="2">MJ1316 RNA cyclic group end recognition domain-containing protein</fullName>
    </recommendedName>
</protein>
<feature type="region of interest" description="Disordered" evidence="1">
    <location>
        <begin position="450"/>
        <end position="494"/>
    </location>
</feature>
<reference evidence="4" key="1">
    <citation type="submission" date="2016-03" db="EMBL/GenBank/DDBJ databases">
        <authorList>
            <person name="Ploux O."/>
        </authorList>
    </citation>
    <scope>NUCLEOTIDE SEQUENCE [LARGE SCALE GENOMIC DNA]</scope>
    <source>
        <strain evidence="4">UK7</strain>
    </source>
</reference>
<dbReference type="EMBL" id="FJUW01000011">
    <property type="protein sequence ID" value="CZS95750.1"/>
    <property type="molecule type" value="Genomic_DNA"/>
</dbReference>
<proteinExistence type="predicted"/>
<feature type="compositionally biased region" description="Low complexity" evidence="1">
    <location>
        <begin position="481"/>
        <end position="490"/>
    </location>
</feature>